<proteinExistence type="predicted"/>
<accession>A0ABV2IP01</accession>
<protein>
    <recommendedName>
        <fullName evidence="3">DUF2946 domain-containing protein</fullName>
    </recommendedName>
</protein>
<dbReference type="RefSeq" id="WP_180693048.1">
    <property type="nucleotide sequence ID" value="NZ_CP035710.1"/>
</dbReference>
<dbReference type="InterPro" id="IPR021333">
    <property type="entry name" value="DUF2946"/>
</dbReference>
<dbReference type="Pfam" id="PF11162">
    <property type="entry name" value="DUF2946"/>
    <property type="match status" value="1"/>
</dbReference>
<reference evidence="1 2" key="1">
    <citation type="submission" date="2024-06" db="EMBL/GenBank/DDBJ databases">
        <title>Genomic Encyclopedia of Type Strains, Phase IV (KMG-IV): sequencing the most valuable type-strain genomes for metagenomic binning, comparative biology and taxonomic classification.</title>
        <authorList>
            <person name="Goeker M."/>
        </authorList>
    </citation>
    <scope>NUCLEOTIDE SEQUENCE [LARGE SCALE GENOMIC DNA]</scope>
    <source>
        <strain evidence="1 2">D-501</strain>
    </source>
</reference>
<gene>
    <name evidence="1" type="ORF">ABIC99_002115</name>
</gene>
<sequence length="129" mass="13570">MFFWRRHSFRLVSAAIVLLMMVALAPTLSRLLAAADPVRAAMLAEICSATMPASSRTDAGALGMTDAAGGSHCPACLSPALGALLPEPDRRADYRLIEPRPAPVLRIDFVPDAAAHHPPLPARAPPALA</sequence>
<comment type="caution">
    <text evidence="1">The sequence shown here is derived from an EMBL/GenBank/DDBJ whole genome shotgun (WGS) entry which is preliminary data.</text>
</comment>
<dbReference type="Proteomes" id="UP001549111">
    <property type="component" value="Unassembled WGS sequence"/>
</dbReference>
<evidence type="ECO:0008006" key="3">
    <source>
        <dbReference type="Google" id="ProtNLM"/>
    </source>
</evidence>
<evidence type="ECO:0000313" key="2">
    <source>
        <dbReference type="Proteomes" id="UP001549111"/>
    </source>
</evidence>
<organism evidence="1 2">
    <name type="scientific">Sphaerotilus sulfidivorans</name>
    <dbReference type="NCBI Taxonomy" id="639200"/>
    <lineage>
        <taxon>Bacteria</taxon>
        <taxon>Pseudomonadati</taxon>
        <taxon>Pseudomonadota</taxon>
        <taxon>Betaproteobacteria</taxon>
        <taxon>Burkholderiales</taxon>
        <taxon>Sphaerotilaceae</taxon>
        <taxon>Sphaerotilus</taxon>
    </lineage>
</organism>
<dbReference type="EMBL" id="JBEPLS010000007">
    <property type="protein sequence ID" value="MET3604299.1"/>
    <property type="molecule type" value="Genomic_DNA"/>
</dbReference>
<name>A0ABV2IP01_9BURK</name>
<evidence type="ECO:0000313" key="1">
    <source>
        <dbReference type="EMBL" id="MET3604299.1"/>
    </source>
</evidence>
<keyword evidence="2" id="KW-1185">Reference proteome</keyword>